<name>A0A836B1J5_CHLIN</name>
<dbReference type="OrthoDB" id="1923159at2759"/>
<accession>A0A836B1J5</accession>
<feature type="region of interest" description="Disordered" evidence="1">
    <location>
        <begin position="352"/>
        <end position="385"/>
    </location>
</feature>
<dbReference type="EMBL" id="JAEHOC010000002">
    <property type="protein sequence ID" value="KAG2444936.1"/>
    <property type="molecule type" value="Genomic_DNA"/>
</dbReference>
<gene>
    <name evidence="2" type="ORF">HXX76_001672</name>
</gene>
<feature type="compositionally biased region" description="Polar residues" evidence="1">
    <location>
        <begin position="109"/>
        <end position="125"/>
    </location>
</feature>
<dbReference type="GO" id="GO:0016567">
    <property type="term" value="P:protein ubiquitination"/>
    <property type="evidence" value="ECO:0007669"/>
    <property type="project" value="TreeGrafter"/>
</dbReference>
<evidence type="ECO:0000256" key="1">
    <source>
        <dbReference type="SAM" id="MobiDB-lite"/>
    </source>
</evidence>
<dbReference type="GO" id="GO:0004842">
    <property type="term" value="F:ubiquitin-protein transferase activity"/>
    <property type="evidence" value="ECO:0007669"/>
    <property type="project" value="InterPro"/>
</dbReference>
<dbReference type="AlphaFoldDB" id="A0A836B1J5"/>
<feature type="region of interest" description="Disordered" evidence="1">
    <location>
        <begin position="43"/>
        <end position="277"/>
    </location>
</feature>
<dbReference type="InterPro" id="IPR039780">
    <property type="entry name" value="Mot2"/>
</dbReference>
<feature type="compositionally biased region" description="Low complexity" evidence="1">
    <location>
        <begin position="173"/>
        <end position="189"/>
    </location>
</feature>
<protein>
    <submittedName>
        <fullName evidence="2">Uncharacterized protein</fullName>
    </submittedName>
</protein>
<organism evidence="2 3">
    <name type="scientific">Chlamydomonas incerta</name>
    <dbReference type="NCBI Taxonomy" id="51695"/>
    <lineage>
        <taxon>Eukaryota</taxon>
        <taxon>Viridiplantae</taxon>
        <taxon>Chlorophyta</taxon>
        <taxon>core chlorophytes</taxon>
        <taxon>Chlorophyceae</taxon>
        <taxon>CS clade</taxon>
        <taxon>Chlamydomonadales</taxon>
        <taxon>Chlamydomonadaceae</taxon>
        <taxon>Chlamydomonas</taxon>
    </lineage>
</organism>
<evidence type="ECO:0000313" key="3">
    <source>
        <dbReference type="Proteomes" id="UP000650467"/>
    </source>
</evidence>
<dbReference type="Proteomes" id="UP000650467">
    <property type="component" value="Unassembled WGS sequence"/>
</dbReference>
<reference evidence="2" key="1">
    <citation type="journal article" date="2020" name="bioRxiv">
        <title>Comparative genomics of Chlamydomonas.</title>
        <authorList>
            <person name="Craig R.J."/>
            <person name="Hasan A.R."/>
            <person name="Ness R.W."/>
            <person name="Keightley P.D."/>
        </authorList>
    </citation>
    <scope>NUCLEOTIDE SEQUENCE</scope>
    <source>
        <strain evidence="2">SAG 7.73</strain>
    </source>
</reference>
<feature type="compositionally biased region" description="Low complexity" evidence="1">
    <location>
        <begin position="47"/>
        <end position="68"/>
    </location>
</feature>
<comment type="caution">
    <text evidence="2">The sequence shown here is derived from an EMBL/GenBank/DDBJ whole genome shotgun (WGS) entry which is preliminary data.</text>
</comment>
<feature type="compositionally biased region" description="Low complexity" evidence="1">
    <location>
        <begin position="148"/>
        <end position="158"/>
    </location>
</feature>
<dbReference type="PANTHER" id="PTHR12603">
    <property type="entry name" value="CCR4-NOT TRANSCRIPTION COMPLEX RELATED"/>
    <property type="match status" value="1"/>
</dbReference>
<dbReference type="GO" id="GO:0030014">
    <property type="term" value="C:CCR4-NOT complex"/>
    <property type="evidence" value="ECO:0007669"/>
    <property type="project" value="InterPro"/>
</dbReference>
<proteinExistence type="predicted"/>
<feature type="compositionally biased region" description="Basic residues" evidence="1">
    <location>
        <begin position="159"/>
        <end position="168"/>
    </location>
</feature>
<feature type="compositionally biased region" description="Low complexity" evidence="1">
    <location>
        <begin position="245"/>
        <end position="273"/>
    </location>
</feature>
<feature type="compositionally biased region" description="Low complexity" evidence="1">
    <location>
        <begin position="371"/>
        <end position="385"/>
    </location>
</feature>
<keyword evidence="3" id="KW-1185">Reference proteome</keyword>
<dbReference type="PANTHER" id="PTHR12603:SF0">
    <property type="entry name" value="CCR4-NOT TRANSCRIPTION COMPLEX SUBUNIT 4"/>
    <property type="match status" value="1"/>
</dbReference>
<evidence type="ECO:0000313" key="2">
    <source>
        <dbReference type="EMBL" id="KAG2444936.1"/>
    </source>
</evidence>
<sequence length="585" mass="59426">MCLFCFEKLKLHCNSVCPNCRRGFGSDEAREYAKQLEAERVQEAMRPKTTAPAPAASTSAANAVASRAPPKPAPAAARRDAPPLPAAKRGSTALEDTAGPGSGLPSGVTWANTSPTSGLSRNQSVEIERPTLSMDESSWPSLGAPTMHQQPQHPQPARQHQHHHHHQHTNSQGHGSVAAGSTAASASGGQQHRHSPSGASEGLNSYDMSGPGTRRSSSVASSMDREASSSSLELMSQDPPVTPEQLLQLQHQHQQYQAAQAQPVSLSSSSSAFPPLPPPGFEASSSYFGAQVATTVNGMRRAVNVPLSLGSSSVEPYPEAPALLASMQQGVAQGTVSSKEAASQLMALLQQKNQDQAAARRAATKPPPGFGAPAQPAAAAQTQATVAAQGAPLVAARPPPPPGFSHLQGTVVQAPAAARAPIQPPQQTDASAAFGSAAGPIGLNANGTPRTYSMWSGLPGMDLSASTGLSSLWQNLNASGLGGLGGGATQPYNPLGMMGGDQSGLAYGGVRAPTAGAPPKAPPPGFGPAAFGGVQAAAGTAQQQAAGGANAVLGDAFRATNPYRYNPLGQAVTAGYRPPQLGAGL</sequence>